<feature type="region of interest" description="Disordered" evidence="5">
    <location>
        <begin position="1384"/>
        <end position="1411"/>
    </location>
</feature>
<dbReference type="Gene3D" id="2.130.10.10">
    <property type="entry name" value="YVTN repeat-like/Quinoprotein amine dehydrogenase"/>
    <property type="match status" value="1"/>
</dbReference>
<name>A0A0D2MU85_9CHLO</name>
<accession>A0A0D2MU85</accession>
<feature type="region of interest" description="Disordered" evidence="5">
    <location>
        <begin position="367"/>
        <end position="413"/>
    </location>
</feature>
<gene>
    <name evidence="6" type="ORF">MNEG_1855</name>
</gene>
<evidence type="ECO:0000313" key="6">
    <source>
        <dbReference type="EMBL" id="KIZ06100.1"/>
    </source>
</evidence>
<dbReference type="OrthoDB" id="532435at2759"/>
<dbReference type="GO" id="GO:0006606">
    <property type="term" value="P:protein import into nucleus"/>
    <property type="evidence" value="ECO:0007669"/>
    <property type="project" value="TreeGrafter"/>
</dbReference>
<sequence>MAQVALTTPSVALWDEDWAGDINTKQWQYYSKNNIDDSADATVNPDEAWRRYSAARAPLEMAACRDAARAAKRAAKRAGANATGGQSGRSGGEQRLNPGTKLVADESEDEDGDDEDDYDSEHCECYIAPSHLRSMVADAVSSFPGLTEQGRGLLGRSMYVTNCGAEYCERDEVDNFEARARVFGIDSPNVVDVFHRFHSRSSTRGFVYAERRRFALRASSVQKIRSALFSTPASAGLSSRLSDYHLMRWLLAGVGYDPEQSKKLPHGIVIRHTCDGYEFVNLRRVCRAPLRSDAHWAEHDFNASIRQKQQDERDEDELARERAYFQRMRSADEERFFDWKEEGEPDEYELARERAYAADVERFGNWGTQDAHGMGGGGGGGVNTSRELSEDSNGDPWRRDTREGGSRRGGSGVSSTYGWVLHRGSLLVWRVEDDLQATVRRLQLPQAPTGRVFVAVVPHAGSSSLTVALCTAAGLLCVWLDANFFAPPYTQQLFVGAGADDGDATPGVVAAMAAAAADAAGAPGFLAVISTADGALHLYHGSQKGIFPRQFHRPSAAGGGDGSTGGGSGTGGAGAGGASALLGSIGGVVKALYSEAFDPLYRVQRPSASRLPARQLLLLRAGAGGGGAAWRLLALSAEALDCWALGAANAASAADERLVWSFNLRGASLDASRHALSVFDLRPETIPHLESTSTAEGAAASALPRAPAAGGAGAAGWRLLAHPRAGAALARAPNGAVVEWVPGEDGAVTQVLASGSDNIDAACGADNGLWQVLNAKYGVLLMSAAGDPHTAPAAGPAGGLSEQAVLDLLESTVGLMVREYGAGCPYAELAEGLGARLERLGLFGGGAAAAGLVVAYSSSVVDQMPKEGVSGAGGVAALQDLLSKKALRHDMLLTALEAGGALARLPGAVGAALFSHAQQLAAAAAALELLPELGAAAQDGIAGAGEAQAAAVGALEAAGALAAEGAPEPVLVERAPWEPFFARPTAGAPALFTAAAAAAGQLRSDLSEHAAVTDADAGSSGRGGSVVGAEAASARLQGLGLLLSRAALGADRKRGQLAGAFRDADVRQRGAVAAAGGGWLCSADARAAWDQIAQACLILKPRLPSLQARLLLDESAHLPATAALLGATREALRALAPRRGGAATGGGGAEGAAAALEAAYAAARDQNAGSLLADAGEELEELRAAGVVPPSDEDSAAAASGALIWRVESLALEHACHPQLYDALQLLLSAGLDDASRMLGHMRRELATAAAAADPHATFTRHAMDRLRSEGRVRELLQLGRKGFAPQLLSYLAAHPHLLWLAQAGAGRWGDAAGALLAAAQSVQVLRGAGSGPPDQEAGRVIAALQALAAAPDELRERHRSLWEAGWQRLLDLTDTQRLIELRNAQLQGGGRGGGGDGGTDEGEGEGAEGVRGEDEGFAAALDASPLCEGLVACAAALLACTPLEATPRPAEVLDGIGGWLRGRAAGDRTRAEVLEGAIEAAARRCAPLLMASADA</sequence>
<feature type="compositionally biased region" description="Acidic residues" evidence="5">
    <location>
        <begin position="105"/>
        <end position="119"/>
    </location>
</feature>
<organism evidence="6 7">
    <name type="scientific">Monoraphidium neglectum</name>
    <dbReference type="NCBI Taxonomy" id="145388"/>
    <lineage>
        <taxon>Eukaryota</taxon>
        <taxon>Viridiplantae</taxon>
        <taxon>Chlorophyta</taxon>
        <taxon>core chlorophytes</taxon>
        <taxon>Chlorophyceae</taxon>
        <taxon>CS clade</taxon>
        <taxon>Sphaeropleales</taxon>
        <taxon>Selenastraceae</taxon>
        <taxon>Monoraphidium</taxon>
    </lineage>
</organism>
<evidence type="ECO:0000256" key="3">
    <source>
        <dbReference type="ARBA" id="ARBA00022448"/>
    </source>
</evidence>
<keyword evidence="3" id="KW-0813">Transport</keyword>
<dbReference type="STRING" id="145388.A0A0D2MU85"/>
<dbReference type="PANTHER" id="PTHR13405:SF11">
    <property type="entry name" value="NUCLEAR PORE COMPLEX PROTEIN NUP133"/>
    <property type="match status" value="1"/>
</dbReference>
<dbReference type="GeneID" id="25734733"/>
<dbReference type="GO" id="GO:0031080">
    <property type="term" value="C:nuclear pore outer ring"/>
    <property type="evidence" value="ECO:0007669"/>
    <property type="project" value="TreeGrafter"/>
</dbReference>
<dbReference type="Proteomes" id="UP000054498">
    <property type="component" value="Unassembled WGS sequence"/>
</dbReference>
<dbReference type="GO" id="GO:0000972">
    <property type="term" value="P:transcription-dependent tethering of RNA polymerase II gene DNA at nuclear periphery"/>
    <property type="evidence" value="ECO:0007669"/>
    <property type="project" value="TreeGrafter"/>
</dbReference>
<feature type="compositionally biased region" description="Basic and acidic residues" evidence="5">
    <location>
        <begin position="396"/>
        <end position="406"/>
    </location>
</feature>
<dbReference type="RefSeq" id="XP_013905119.1">
    <property type="nucleotide sequence ID" value="XM_014049665.1"/>
</dbReference>
<dbReference type="KEGG" id="mng:MNEG_1855"/>
<dbReference type="GO" id="GO:0017056">
    <property type="term" value="F:structural constituent of nuclear pore"/>
    <property type="evidence" value="ECO:0007669"/>
    <property type="project" value="InterPro"/>
</dbReference>
<feature type="compositionally biased region" description="Gly residues" evidence="5">
    <location>
        <begin position="373"/>
        <end position="382"/>
    </location>
</feature>
<dbReference type="PANTHER" id="PTHR13405">
    <property type="entry name" value="NUCLEAR PORE COMPLEX PROTEIN NUP133"/>
    <property type="match status" value="1"/>
</dbReference>
<comment type="similarity">
    <text evidence="2">Belongs to the nucleoporin Nup133 family.</text>
</comment>
<reference evidence="6 7" key="1">
    <citation type="journal article" date="2013" name="BMC Genomics">
        <title>Reconstruction of the lipid metabolism for the microalga Monoraphidium neglectum from its genome sequence reveals characteristics suitable for biofuel production.</title>
        <authorList>
            <person name="Bogen C."/>
            <person name="Al-Dilaimi A."/>
            <person name="Albersmeier A."/>
            <person name="Wichmann J."/>
            <person name="Grundmann M."/>
            <person name="Rupp O."/>
            <person name="Lauersen K.J."/>
            <person name="Blifernez-Klassen O."/>
            <person name="Kalinowski J."/>
            <person name="Goesmann A."/>
            <person name="Mussgnug J.H."/>
            <person name="Kruse O."/>
        </authorList>
    </citation>
    <scope>NUCLEOTIDE SEQUENCE [LARGE SCALE GENOMIC DNA]</scope>
    <source>
        <strain evidence="6 7">SAG 48.87</strain>
    </source>
</reference>
<keyword evidence="7" id="KW-1185">Reference proteome</keyword>
<dbReference type="InterPro" id="IPR037624">
    <property type="entry name" value="Nup133-like"/>
</dbReference>
<evidence type="ECO:0000313" key="7">
    <source>
        <dbReference type="Proteomes" id="UP000054498"/>
    </source>
</evidence>
<dbReference type="InterPro" id="IPR015943">
    <property type="entry name" value="WD40/YVTN_repeat-like_dom_sf"/>
</dbReference>
<proteinExistence type="inferred from homology"/>
<keyword evidence="4" id="KW-0539">Nucleus</keyword>
<evidence type="ECO:0000256" key="4">
    <source>
        <dbReference type="ARBA" id="ARBA00023242"/>
    </source>
</evidence>
<evidence type="ECO:0000256" key="5">
    <source>
        <dbReference type="SAM" id="MobiDB-lite"/>
    </source>
</evidence>
<feature type="compositionally biased region" description="Gly residues" evidence="5">
    <location>
        <begin position="1388"/>
        <end position="1398"/>
    </location>
</feature>
<evidence type="ECO:0000256" key="2">
    <source>
        <dbReference type="ARBA" id="ARBA00005569"/>
    </source>
</evidence>
<protein>
    <submittedName>
        <fullName evidence="6">Uncharacterized protein</fullName>
    </submittedName>
</protein>
<dbReference type="GO" id="GO:0016973">
    <property type="term" value="P:poly(A)+ mRNA export from nucleus"/>
    <property type="evidence" value="ECO:0007669"/>
    <property type="project" value="TreeGrafter"/>
</dbReference>
<evidence type="ECO:0000256" key="1">
    <source>
        <dbReference type="ARBA" id="ARBA00004123"/>
    </source>
</evidence>
<comment type="subcellular location">
    <subcellularLocation>
        <location evidence="1">Nucleus</location>
    </subcellularLocation>
</comment>
<dbReference type="EMBL" id="KK100414">
    <property type="protein sequence ID" value="KIZ06100.1"/>
    <property type="molecule type" value="Genomic_DNA"/>
</dbReference>
<feature type="region of interest" description="Disordered" evidence="5">
    <location>
        <begin position="75"/>
        <end position="120"/>
    </location>
</feature>